<feature type="compositionally biased region" description="Polar residues" evidence="1">
    <location>
        <begin position="45"/>
        <end position="57"/>
    </location>
</feature>
<name>B9SG34_RICCO</name>
<evidence type="ECO:0000313" key="3">
    <source>
        <dbReference type="EMBL" id="EEF37450.1"/>
    </source>
</evidence>
<reference evidence="4" key="1">
    <citation type="journal article" date="2010" name="Nat. Biotechnol.">
        <title>Draft genome sequence of the oilseed species Ricinus communis.</title>
        <authorList>
            <person name="Chan A.P."/>
            <person name="Crabtree J."/>
            <person name="Zhao Q."/>
            <person name="Lorenzi H."/>
            <person name="Orvis J."/>
            <person name="Puiu D."/>
            <person name="Melake-Berhan A."/>
            <person name="Jones K.M."/>
            <person name="Redman J."/>
            <person name="Chen G."/>
            <person name="Cahoon E.B."/>
            <person name="Gedil M."/>
            <person name="Stanke M."/>
            <person name="Haas B.J."/>
            <person name="Wortman J.R."/>
            <person name="Fraser-Liggett C.M."/>
            <person name="Ravel J."/>
            <person name="Rabinowicz P.D."/>
        </authorList>
    </citation>
    <scope>NUCLEOTIDE SEQUENCE [LARGE SCALE GENOMIC DNA]</scope>
    <source>
        <strain evidence="4">cv. Hale</strain>
    </source>
</reference>
<dbReference type="Proteomes" id="UP000008311">
    <property type="component" value="Unassembled WGS sequence"/>
</dbReference>
<feature type="transmembrane region" description="Helical" evidence="2">
    <location>
        <begin position="62"/>
        <end position="80"/>
    </location>
</feature>
<sequence length="84" mass="8988">MGFWKTNCSELWERLHIPDAPPLLPSASEGTNLTSPPPLPSASSGENLTAPPTSASSGSVHYVLPGMFSVRGILILYILFEFST</sequence>
<protein>
    <submittedName>
        <fullName evidence="3">Uncharacterized protein</fullName>
    </submittedName>
</protein>
<evidence type="ECO:0000256" key="2">
    <source>
        <dbReference type="SAM" id="Phobius"/>
    </source>
</evidence>
<accession>B9SG34</accession>
<dbReference type="AlphaFoldDB" id="B9SG34"/>
<dbReference type="InParanoid" id="B9SG34"/>
<keyword evidence="2" id="KW-0812">Transmembrane</keyword>
<keyword evidence="2" id="KW-1133">Transmembrane helix</keyword>
<organism evidence="3 4">
    <name type="scientific">Ricinus communis</name>
    <name type="common">Castor bean</name>
    <dbReference type="NCBI Taxonomy" id="3988"/>
    <lineage>
        <taxon>Eukaryota</taxon>
        <taxon>Viridiplantae</taxon>
        <taxon>Streptophyta</taxon>
        <taxon>Embryophyta</taxon>
        <taxon>Tracheophyta</taxon>
        <taxon>Spermatophyta</taxon>
        <taxon>Magnoliopsida</taxon>
        <taxon>eudicotyledons</taxon>
        <taxon>Gunneridae</taxon>
        <taxon>Pentapetalae</taxon>
        <taxon>rosids</taxon>
        <taxon>fabids</taxon>
        <taxon>Malpighiales</taxon>
        <taxon>Euphorbiaceae</taxon>
        <taxon>Acalyphoideae</taxon>
        <taxon>Acalypheae</taxon>
        <taxon>Ricinus</taxon>
    </lineage>
</organism>
<evidence type="ECO:0000313" key="4">
    <source>
        <dbReference type="Proteomes" id="UP000008311"/>
    </source>
</evidence>
<keyword evidence="4" id="KW-1185">Reference proteome</keyword>
<feature type="region of interest" description="Disordered" evidence="1">
    <location>
        <begin position="23"/>
        <end position="57"/>
    </location>
</feature>
<dbReference type="EMBL" id="EQ973948">
    <property type="protein sequence ID" value="EEF37450.1"/>
    <property type="molecule type" value="Genomic_DNA"/>
</dbReference>
<gene>
    <name evidence="3" type="ORF">RCOM_1154910</name>
</gene>
<keyword evidence="2" id="KW-0472">Membrane</keyword>
<proteinExistence type="predicted"/>
<evidence type="ECO:0000256" key="1">
    <source>
        <dbReference type="SAM" id="MobiDB-lite"/>
    </source>
</evidence>